<comment type="caution">
    <text evidence="1">The sequence shown here is derived from an EMBL/GenBank/DDBJ whole genome shotgun (WGS) entry which is preliminary data.</text>
</comment>
<evidence type="ECO:0000313" key="2">
    <source>
        <dbReference type="Proteomes" id="UP000525987"/>
    </source>
</evidence>
<sequence>MNVVAVQGLRGGTGASSVVAGLAEALSQAGEAVLCIDMDPRNLLRLHFNHAWEDTRGWARARQEGDAWHEPAFVLGSQLHFLPHGLLDATDHQQCDSRDDDPGIWQQRLAALEADAYRWVLIDVPAHAHDTQRQARRAADTWLVVAQADPACHALLEAHTVSVGEYLLINRLAARSALQGDLHALWQRQHGDWLVPLSIHRDEAMFEALAHKRGVVSHRPNSLASQDIHRLAAWLLAQHEASPS</sequence>
<dbReference type="NCBIfam" id="TIGR03371">
    <property type="entry name" value="cellulose_yhjQ"/>
    <property type="match status" value="1"/>
</dbReference>
<dbReference type="InterPro" id="IPR027417">
    <property type="entry name" value="P-loop_NTPase"/>
</dbReference>
<dbReference type="PANTHER" id="PTHR13696:SF96">
    <property type="entry name" value="COBQ_COBB_MIND_PARA NUCLEOTIDE BINDING DOMAIN-CONTAINING PROTEIN"/>
    <property type="match status" value="1"/>
</dbReference>
<dbReference type="SUPFAM" id="SSF52540">
    <property type="entry name" value="P-loop containing nucleoside triphosphate hydrolases"/>
    <property type="match status" value="1"/>
</dbReference>
<dbReference type="Gene3D" id="3.40.50.300">
    <property type="entry name" value="P-loop containing nucleotide triphosphate hydrolases"/>
    <property type="match status" value="1"/>
</dbReference>
<dbReference type="Pfam" id="PF06564">
    <property type="entry name" value="CBP_BcsQ"/>
    <property type="match status" value="1"/>
</dbReference>
<dbReference type="RefSeq" id="WP_183387404.1">
    <property type="nucleotide sequence ID" value="NZ_JACHXM010000007.1"/>
</dbReference>
<organism evidence="1 2">
    <name type="scientific">Halomonas organivorans</name>
    <dbReference type="NCBI Taxonomy" id="257772"/>
    <lineage>
        <taxon>Bacteria</taxon>
        <taxon>Pseudomonadati</taxon>
        <taxon>Pseudomonadota</taxon>
        <taxon>Gammaproteobacteria</taxon>
        <taxon>Oceanospirillales</taxon>
        <taxon>Halomonadaceae</taxon>
        <taxon>Halomonas</taxon>
    </lineage>
</organism>
<reference evidence="1 2" key="1">
    <citation type="submission" date="2020-08" db="EMBL/GenBank/DDBJ databases">
        <title>Genomic Encyclopedia of Type Strains, Phase III (KMG-III): the genomes of soil and plant-associated and newly described type strains.</title>
        <authorList>
            <person name="Whitman W."/>
        </authorList>
    </citation>
    <scope>NUCLEOTIDE SEQUENCE [LARGE SCALE GENOMIC DNA]</scope>
    <source>
        <strain evidence="1 2">CECT 5995</strain>
    </source>
</reference>
<keyword evidence="2" id="KW-1185">Reference proteome</keyword>
<evidence type="ECO:0000313" key="1">
    <source>
        <dbReference type="EMBL" id="MBB3141016.1"/>
    </source>
</evidence>
<proteinExistence type="predicted"/>
<accession>A0A7W5BXT9</accession>
<name>A0A7W5BXT9_9GAMM</name>
<dbReference type="PANTHER" id="PTHR13696">
    <property type="entry name" value="P-LOOP CONTAINING NUCLEOSIDE TRIPHOSPHATE HYDROLASE"/>
    <property type="match status" value="1"/>
</dbReference>
<dbReference type="InterPro" id="IPR017746">
    <property type="entry name" value="Cellulose_synthase_operon_BcsQ"/>
</dbReference>
<dbReference type="AlphaFoldDB" id="A0A7W5BXT9"/>
<protein>
    <submittedName>
        <fullName evidence="1">Cellulose synthase operon protein YhjQ</fullName>
    </submittedName>
</protein>
<gene>
    <name evidence="1" type="ORF">FHR96_001890</name>
</gene>
<dbReference type="EMBL" id="JACHXM010000007">
    <property type="protein sequence ID" value="MBB3141016.1"/>
    <property type="molecule type" value="Genomic_DNA"/>
</dbReference>
<dbReference type="Proteomes" id="UP000525987">
    <property type="component" value="Unassembled WGS sequence"/>
</dbReference>
<dbReference type="InterPro" id="IPR050678">
    <property type="entry name" value="DNA_Partitioning_ATPase"/>
</dbReference>